<protein>
    <submittedName>
        <fullName evidence="1">Uncharacterized protein</fullName>
    </submittedName>
</protein>
<evidence type="ECO:0000313" key="2">
    <source>
        <dbReference type="Proteomes" id="UP000618931"/>
    </source>
</evidence>
<organism evidence="1 2">
    <name type="scientific">Hymenobacter ruricola</name>
    <dbReference type="NCBI Taxonomy" id="2791023"/>
    <lineage>
        <taxon>Bacteria</taxon>
        <taxon>Pseudomonadati</taxon>
        <taxon>Bacteroidota</taxon>
        <taxon>Cytophagia</taxon>
        <taxon>Cytophagales</taxon>
        <taxon>Hymenobacteraceae</taxon>
        <taxon>Hymenobacter</taxon>
    </lineage>
</organism>
<dbReference type="RefSeq" id="WP_196293226.1">
    <property type="nucleotide sequence ID" value="NZ_JADQDM010000005.1"/>
</dbReference>
<evidence type="ECO:0000313" key="1">
    <source>
        <dbReference type="EMBL" id="MBF9221767.1"/>
    </source>
</evidence>
<comment type="caution">
    <text evidence="1">The sequence shown here is derived from an EMBL/GenBank/DDBJ whole genome shotgun (WGS) entry which is preliminary data.</text>
</comment>
<sequence>MEQDIHKRWHDFAVTTGSTTPYIKQKRGTLLQHGTLILCLALPPVCASTEYNTFVTPQGYATISQVAQITEWAAAATSPTLPKSPFNDLNNEANPTSTSLDEGYSYLGNEFVFLNSMTSWGDKVAAHGTIDESVVNSSESESLTYKDLSAIFNETAMAPLGIRDICFKAASAFDAFGIEGVKTYFTADDSILFELFHKDSYFSLEVFDDGDIVYLSRQGDSNALAYDISPEDIYGKIRSIHDATAA</sequence>
<keyword evidence="2" id="KW-1185">Reference proteome</keyword>
<reference evidence="1 2" key="1">
    <citation type="submission" date="2020-11" db="EMBL/GenBank/DDBJ databases">
        <authorList>
            <person name="Kim M.K."/>
        </authorList>
    </citation>
    <scope>NUCLEOTIDE SEQUENCE [LARGE SCALE GENOMIC DNA]</scope>
    <source>
        <strain evidence="1 2">BT662</strain>
    </source>
</reference>
<name>A0ABS0I4B6_9BACT</name>
<accession>A0ABS0I4B6</accession>
<dbReference type="EMBL" id="JADQDM010000005">
    <property type="protein sequence ID" value="MBF9221767.1"/>
    <property type="molecule type" value="Genomic_DNA"/>
</dbReference>
<dbReference type="Proteomes" id="UP000618931">
    <property type="component" value="Unassembled WGS sequence"/>
</dbReference>
<gene>
    <name evidence="1" type="ORF">I2H31_11705</name>
</gene>
<proteinExistence type="predicted"/>